<evidence type="ECO:0000313" key="2">
    <source>
        <dbReference type="Proteomes" id="UP000004221"/>
    </source>
</evidence>
<dbReference type="Proteomes" id="UP000004221">
    <property type="component" value="Unassembled WGS sequence"/>
</dbReference>
<gene>
    <name evidence="1" type="ORF">NITHO_2790015</name>
</gene>
<dbReference type="AlphaFoldDB" id="I4EGN9"/>
<sequence>MTVDEFRQSLADRALANEHVEPPATGGWMPFPNRFTTADEIEAEVKNFRRGLHFRVEEFATLSDGRRLVLSTDRGWGGSMSGGRGPDDMWAYETVEAIERTALNVVLPDDAEETGEDHPWEWLAERIRALGVETTPEELKRLPYDVELSQRLRARLTRIS</sequence>
<proteinExistence type="predicted"/>
<organism evidence="1 2">
    <name type="scientific">Nitrolancea hollandica Lb</name>
    <dbReference type="NCBI Taxonomy" id="1129897"/>
    <lineage>
        <taxon>Bacteria</taxon>
        <taxon>Pseudomonadati</taxon>
        <taxon>Thermomicrobiota</taxon>
        <taxon>Thermomicrobia</taxon>
        <taxon>Sphaerobacterales</taxon>
        <taxon>Sphaerobacterineae</taxon>
        <taxon>Sphaerobacteraceae</taxon>
        <taxon>Nitrolancea</taxon>
    </lineage>
</organism>
<comment type="caution">
    <text evidence="1">The sequence shown here is derived from an EMBL/GenBank/DDBJ whole genome shotgun (WGS) entry which is preliminary data.</text>
</comment>
<evidence type="ECO:0000313" key="1">
    <source>
        <dbReference type="EMBL" id="CCF83851.1"/>
    </source>
</evidence>
<keyword evidence="2" id="KW-1185">Reference proteome</keyword>
<protein>
    <submittedName>
        <fullName evidence="1">Uncharacterized protein</fullName>
    </submittedName>
</protein>
<dbReference type="EMBL" id="CAGS01000200">
    <property type="protein sequence ID" value="CCF83851.1"/>
    <property type="molecule type" value="Genomic_DNA"/>
</dbReference>
<accession>I4EGN9</accession>
<reference evidence="1 2" key="1">
    <citation type="journal article" date="2012" name="ISME J.">
        <title>Nitrification expanded: discovery, physiology and genomics of a nitrite-oxidizing bacterium from the phylum Chloroflexi.</title>
        <authorList>
            <person name="Sorokin D.Y."/>
            <person name="Lucker S."/>
            <person name="Vejmelkova D."/>
            <person name="Kostrikina N.A."/>
            <person name="Kleerebezem R."/>
            <person name="Rijpstra W.I."/>
            <person name="Damste J.S."/>
            <person name="Le Paslier D."/>
            <person name="Muyzer G."/>
            <person name="Wagner M."/>
            <person name="van Loosdrecht M.C."/>
            <person name="Daims H."/>
        </authorList>
    </citation>
    <scope>NUCLEOTIDE SEQUENCE [LARGE SCALE GENOMIC DNA]</scope>
    <source>
        <strain evidence="2">none</strain>
    </source>
</reference>
<name>I4EGN9_9BACT</name>